<dbReference type="AlphaFoldDB" id="A0A4Y7RPQ2"/>
<dbReference type="EMBL" id="QFFZ01000021">
    <property type="protein sequence ID" value="TEB10776.1"/>
    <property type="molecule type" value="Genomic_DNA"/>
</dbReference>
<dbReference type="Proteomes" id="UP000297597">
    <property type="component" value="Unassembled WGS sequence"/>
</dbReference>
<comment type="caution">
    <text evidence="2">The sequence shown here is derived from an EMBL/GenBank/DDBJ whole genome shotgun (WGS) entry which is preliminary data.</text>
</comment>
<feature type="region of interest" description="Disordered" evidence="1">
    <location>
        <begin position="74"/>
        <end position="114"/>
    </location>
</feature>
<sequence>MLPIYGPPKLCHAINSAMTGLSGIAVKPETKLWVKVSTFYENKKDMHFLTAPDDWVVNQVNTIKNDYTVGSVNGEPNTFRPVLSEQSPDLNSKRIEVHQVNPEELPSKKKVTGE</sequence>
<proteinExistence type="predicted"/>
<feature type="compositionally biased region" description="Basic and acidic residues" evidence="1">
    <location>
        <begin position="105"/>
        <end position="114"/>
    </location>
</feature>
<evidence type="ECO:0000313" key="2">
    <source>
        <dbReference type="EMBL" id="TEB10776.1"/>
    </source>
</evidence>
<evidence type="ECO:0000313" key="3">
    <source>
        <dbReference type="Proteomes" id="UP000297597"/>
    </source>
</evidence>
<name>A0A4Y7RPQ2_9FIRM</name>
<gene>
    <name evidence="2" type="ORF">Pmgp_02091</name>
</gene>
<protein>
    <submittedName>
        <fullName evidence="2">Uncharacterized protein</fullName>
    </submittedName>
</protein>
<organism evidence="2 3">
    <name type="scientific">Pelotomaculum propionicicum</name>
    <dbReference type="NCBI Taxonomy" id="258475"/>
    <lineage>
        <taxon>Bacteria</taxon>
        <taxon>Bacillati</taxon>
        <taxon>Bacillota</taxon>
        <taxon>Clostridia</taxon>
        <taxon>Eubacteriales</taxon>
        <taxon>Desulfotomaculaceae</taxon>
        <taxon>Pelotomaculum</taxon>
    </lineage>
</organism>
<accession>A0A4Y7RPQ2</accession>
<dbReference type="RefSeq" id="WP_153189208.1">
    <property type="nucleotide sequence ID" value="NZ_QFFZ01000021.1"/>
</dbReference>
<evidence type="ECO:0000256" key="1">
    <source>
        <dbReference type="SAM" id="MobiDB-lite"/>
    </source>
</evidence>
<keyword evidence="3" id="KW-1185">Reference proteome</keyword>
<reference evidence="2 3" key="1">
    <citation type="journal article" date="2018" name="Environ. Microbiol.">
        <title>Novel energy conservation strategies and behaviour of Pelotomaculum schinkii driving syntrophic propionate catabolism.</title>
        <authorList>
            <person name="Hidalgo-Ahumada C.A.P."/>
            <person name="Nobu M.K."/>
            <person name="Narihiro T."/>
            <person name="Tamaki H."/>
            <person name="Liu W.T."/>
            <person name="Kamagata Y."/>
            <person name="Stams A.J.M."/>
            <person name="Imachi H."/>
            <person name="Sousa D.Z."/>
        </authorList>
    </citation>
    <scope>NUCLEOTIDE SEQUENCE [LARGE SCALE GENOMIC DNA]</scope>
    <source>
        <strain evidence="2 3">MGP</strain>
    </source>
</reference>